<proteinExistence type="predicted"/>
<accession>A0A165ZXT1</accession>
<evidence type="ECO:0000313" key="2">
    <source>
        <dbReference type="EMBL" id="KZT34748.1"/>
    </source>
</evidence>
<dbReference type="EMBL" id="KV428167">
    <property type="protein sequence ID" value="KZT34748.1"/>
    <property type="molecule type" value="Genomic_DNA"/>
</dbReference>
<feature type="region of interest" description="Disordered" evidence="1">
    <location>
        <begin position="367"/>
        <end position="408"/>
    </location>
</feature>
<feature type="compositionally biased region" description="Acidic residues" evidence="1">
    <location>
        <begin position="388"/>
        <end position="399"/>
    </location>
</feature>
<gene>
    <name evidence="2" type="ORF">SISSUDRAFT_1052374</name>
</gene>
<name>A0A165ZXT1_9AGAM</name>
<keyword evidence="3" id="KW-1185">Reference proteome</keyword>
<organism evidence="2 3">
    <name type="scientific">Sistotremastrum suecicum HHB10207 ss-3</name>
    <dbReference type="NCBI Taxonomy" id="1314776"/>
    <lineage>
        <taxon>Eukaryota</taxon>
        <taxon>Fungi</taxon>
        <taxon>Dikarya</taxon>
        <taxon>Basidiomycota</taxon>
        <taxon>Agaricomycotina</taxon>
        <taxon>Agaricomycetes</taxon>
        <taxon>Sistotremastrales</taxon>
        <taxon>Sistotremastraceae</taxon>
        <taxon>Sistotremastrum</taxon>
    </lineage>
</organism>
<evidence type="ECO:0000313" key="3">
    <source>
        <dbReference type="Proteomes" id="UP000076798"/>
    </source>
</evidence>
<dbReference type="AlphaFoldDB" id="A0A165ZXT1"/>
<evidence type="ECO:0008006" key="4">
    <source>
        <dbReference type="Google" id="ProtNLM"/>
    </source>
</evidence>
<protein>
    <recommendedName>
        <fullName evidence="4">F-box domain-containing protein</fullName>
    </recommendedName>
</protein>
<feature type="compositionally biased region" description="Acidic residues" evidence="1">
    <location>
        <begin position="367"/>
        <end position="381"/>
    </location>
</feature>
<evidence type="ECO:0000256" key="1">
    <source>
        <dbReference type="SAM" id="MobiDB-lite"/>
    </source>
</evidence>
<sequence length="408" mass="46851">MNRIATRIREEDCDLISLGLTAKRFQSVVPRVLWSDFVIFLENDERDPDDGLPLYQMPRKGLCLHTSHRRYLRYFGVHSHADEDAPVPNEIYTLIASLLATSPSIEQLDFRSIFDLPHRLVHHIFGLKYSQLSSLHLKSDEITFSPCKILSFLLAHTQLAELTLDFFYEEGVSLRDTFIDEVEKCGVLANFERLQRLACDTQWLWPPTLQTSASPIALGISPVQPLSLLNYRGPFLQVTELKLYGIFNWHPGRNILDIIMETFPNLSKFFGPGLASLPDFLRGHSPQESKWKSLKRMVLIDDVDDRADLKSIRSSLVYMREVIPHLQTFVSMITDYEGESDGHQLTIFTLYANGSWDETVGLDFAFDSDEETETEDEDSDDSDHQSDESDEQLDEEEEFEVFHHLDGA</sequence>
<reference evidence="2 3" key="1">
    <citation type="journal article" date="2016" name="Mol. Biol. Evol.">
        <title>Comparative Genomics of Early-Diverging Mushroom-Forming Fungi Provides Insights into the Origins of Lignocellulose Decay Capabilities.</title>
        <authorList>
            <person name="Nagy L.G."/>
            <person name="Riley R."/>
            <person name="Tritt A."/>
            <person name="Adam C."/>
            <person name="Daum C."/>
            <person name="Floudas D."/>
            <person name="Sun H."/>
            <person name="Yadav J.S."/>
            <person name="Pangilinan J."/>
            <person name="Larsson K.H."/>
            <person name="Matsuura K."/>
            <person name="Barry K."/>
            <person name="Labutti K."/>
            <person name="Kuo R."/>
            <person name="Ohm R.A."/>
            <person name="Bhattacharya S.S."/>
            <person name="Shirouzu T."/>
            <person name="Yoshinaga Y."/>
            <person name="Martin F.M."/>
            <person name="Grigoriev I.V."/>
            <person name="Hibbett D.S."/>
        </authorList>
    </citation>
    <scope>NUCLEOTIDE SEQUENCE [LARGE SCALE GENOMIC DNA]</scope>
    <source>
        <strain evidence="2 3">HHB10207 ss-3</strain>
    </source>
</reference>
<dbReference type="Proteomes" id="UP000076798">
    <property type="component" value="Unassembled WGS sequence"/>
</dbReference>